<comment type="cofactor">
    <cofactor evidence="1">
        <name>Mg(2+)</name>
        <dbReference type="ChEBI" id="CHEBI:18420"/>
    </cofactor>
</comment>
<sequence length="618" mass="63609">MPSALDLLAPAAPESVAKPIIWSIAGNDSGGGAGLSADQRAAEAFGVHLCPVVAAVTAQNSVGVARVEPVSPELLDAQLAALADDMPPAAVKTGLLGSAENVAVVARWIDRLRARDPRVALVVDPVLGASTGAAFADEAVLRAYVELLLPRATVVTPNGREARRLIVALRQDAARPLTPALSPEGRGSKTAQAPGSSQRLAHTPAGGSGRHDAAGSTGDFLPRPSGERVGVRGEPSSPPSRTAIPTLSAALRATGAQAVALTGGDSADAPGWSLDWIDTPHANGWLALPRIDTPQTHGTGCTFATSAACALARGFVLADALVLAKMATTHALRHGYAAGQGAGPVAARAGFATEPALIPFMSWSESFDFDSCLRLMDARCRPISSENADIGLYAIVDSAERVQQVVQAGVQTVQLRIKTPDAPDAAWHAALRESIAQSLAACRGAGATLVVNDHWRLAAKVAAGNRQGLAIHLGQEDLLALGDAGRAELAATLLPLGISSHSLWELARARSLSPWYVACGPVWPTLTKAMPWVPQGLDNLAWWVHMAGVPVVAIGGILDHAQAAQAAQSGASGVCVVRGLGDDPAQTLPAWQVALQAGRAAPRLPVPAWPHPSLHVTA</sequence>
<comment type="caution">
    <text evidence="8">The sequence shown here is derived from an EMBL/GenBank/DDBJ whole genome shotgun (WGS) entry which is preliminary data.</text>
</comment>
<dbReference type="GO" id="GO:0005829">
    <property type="term" value="C:cytosol"/>
    <property type="evidence" value="ECO:0007669"/>
    <property type="project" value="TreeGrafter"/>
</dbReference>
<accession>A0A853IZK4</accession>
<evidence type="ECO:0000259" key="7">
    <source>
        <dbReference type="Pfam" id="PF08543"/>
    </source>
</evidence>
<keyword evidence="9" id="KW-1185">Reference proteome</keyword>
<feature type="compositionally biased region" description="Polar residues" evidence="5">
    <location>
        <begin position="189"/>
        <end position="200"/>
    </location>
</feature>
<dbReference type="Gene3D" id="3.40.1190.20">
    <property type="match status" value="1"/>
</dbReference>
<evidence type="ECO:0000259" key="6">
    <source>
        <dbReference type="Pfam" id="PF02581"/>
    </source>
</evidence>
<reference evidence="8 9" key="1">
    <citation type="submission" date="2020-07" db="EMBL/GenBank/DDBJ databases">
        <authorList>
            <person name="Maaloum M."/>
        </authorList>
    </citation>
    <scope>NUCLEOTIDE SEQUENCE [LARGE SCALE GENOMIC DNA]</scope>
    <source>
        <strain evidence="8 9">GCS-AN-3</strain>
    </source>
</reference>
<evidence type="ECO:0000313" key="9">
    <source>
        <dbReference type="Proteomes" id="UP000589716"/>
    </source>
</evidence>
<dbReference type="SUPFAM" id="SSF51391">
    <property type="entry name" value="Thiamin phosphate synthase"/>
    <property type="match status" value="1"/>
</dbReference>
<dbReference type="Proteomes" id="UP000589716">
    <property type="component" value="Unassembled WGS sequence"/>
</dbReference>
<name>A0A853IZK4_9BURK</name>
<dbReference type="InterPro" id="IPR013785">
    <property type="entry name" value="Aldolase_TIM"/>
</dbReference>
<dbReference type="SUPFAM" id="SSF53613">
    <property type="entry name" value="Ribokinase-like"/>
    <property type="match status" value="2"/>
</dbReference>
<dbReference type="EC" id="2.7.1.49" evidence="3"/>
<dbReference type="InterPro" id="IPR036206">
    <property type="entry name" value="ThiamineP_synth_sf"/>
</dbReference>
<organism evidence="8 9">
    <name type="scientific">Ottowia beijingensis</name>
    <dbReference type="NCBI Taxonomy" id="1207057"/>
    <lineage>
        <taxon>Bacteria</taxon>
        <taxon>Pseudomonadati</taxon>
        <taxon>Pseudomonadota</taxon>
        <taxon>Betaproteobacteria</taxon>
        <taxon>Burkholderiales</taxon>
        <taxon>Comamonadaceae</taxon>
        <taxon>Ottowia</taxon>
    </lineage>
</organism>
<protein>
    <recommendedName>
        <fullName evidence="3">hydroxymethylpyrimidine kinase</fullName>
        <ecNumber evidence="3">2.7.1.49</ecNumber>
    </recommendedName>
</protein>
<dbReference type="Pfam" id="PF08543">
    <property type="entry name" value="Phos_pyr_kin"/>
    <property type="match status" value="2"/>
</dbReference>
<dbReference type="GO" id="GO:0008972">
    <property type="term" value="F:phosphomethylpyrimidine kinase activity"/>
    <property type="evidence" value="ECO:0007669"/>
    <property type="project" value="InterPro"/>
</dbReference>
<dbReference type="CDD" id="cd00564">
    <property type="entry name" value="TMP_TenI"/>
    <property type="match status" value="1"/>
</dbReference>
<dbReference type="PANTHER" id="PTHR20858">
    <property type="entry name" value="PHOSPHOMETHYLPYRIMIDINE KINASE"/>
    <property type="match status" value="1"/>
</dbReference>
<feature type="region of interest" description="Disordered" evidence="5">
    <location>
        <begin position="177"/>
        <end position="243"/>
    </location>
</feature>
<evidence type="ECO:0000256" key="2">
    <source>
        <dbReference type="ARBA" id="ARBA00004948"/>
    </source>
</evidence>
<evidence type="ECO:0000256" key="1">
    <source>
        <dbReference type="ARBA" id="ARBA00001946"/>
    </source>
</evidence>
<evidence type="ECO:0000256" key="3">
    <source>
        <dbReference type="ARBA" id="ARBA00012135"/>
    </source>
</evidence>
<feature type="domain" description="Thiamine phosphate synthase/TenI" evidence="6">
    <location>
        <begin position="397"/>
        <end position="580"/>
    </location>
</feature>
<comment type="pathway">
    <text evidence="2">Cofactor biosynthesis; thiamine diphosphate biosynthesis.</text>
</comment>
<gene>
    <name evidence="8" type="ORF">H0I39_19545</name>
</gene>
<dbReference type="RefSeq" id="WP_180551586.1">
    <property type="nucleotide sequence ID" value="NZ_JACCKX010000001.1"/>
</dbReference>
<keyword evidence="8" id="KW-0808">Transferase</keyword>
<dbReference type="InterPro" id="IPR022998">
    <property type="entry name" value="ThiamineP_synth_TenI"/>
</dbReference>
<dbReference type="GO" id="GO:0008902">
    <property type="term" value="F:hydroxymethylpyrimidine kinase activity"/>
    <property type="evidence" value="ECO:0007669"/>
    <property type="project" value="UniProtKB-EC"/>
</dbReference>
<dbReference type="EMBL" id="JACCKX010000001">
    <property type="protein sequence ID" value="NZA03352.1"/>
    <property type="molecule type" value="Genomic_DNA"/>
</dbReference>
<evidence type="ECO:0000256" key="5">
    <source>
        <dbReference type="SAM" id="MobiDB-lite"/>
    </source>
</evidence>
<evidence type="ECO:0000256" key="4">
    <source>
        <dbReference type="ARBA" id="ARBA00023268"/>
    </source>
</evidence>
<dbReference type="InterPro" id="IPR013749">
    <property type="entry name" value="PM/HMP-P_kinase-1"/>
</dbReference>
<evidence type="ECO:0000313" key="8">
    <source>
        <dbReference type="EMBL" id="NZA03352.1"/>
    </source>
</evidence>
<dbReference type="AlphaFoldDB" id="A0A853IZK4"/>
<feature type="domain" description="Pyridoxamine kinase/Phosphomethylpyrimidine kinase" evidence="7">
    <location>
        <begin position="248"/>
        <end position="345"/>
    </location>
</feature>
<dbReference type="GO" id="GO:0009228">
    <property type="term" value="P:thiamine biosynthetic process"/>
    <property type="evidence" value="ECO:0007669"/>
    <property type="project" value="UniProtKB-KW"/>
</dbReference>
<dbReference type="UniPathway" id="UPA00060">
    <property type="reaction ID" value="UER00138"/>
</dbReference>
<keyword evidence="8" id="KW-0418">Kinase</keyword>
<feature type="domain" description="Pyridoxamine kinase/Phosphomethylpyrimidine kinase" evidence="7">
    <location>
        <begin position="28"/>
        <end position="166"/>
    </location>
</feature>
<dbReference type="InterPro" id="IPR029056">
    <property type="entry name" value="Ribokinase-like"/>
</dbReference>
<dbReference type="GO" id="GO:0009229">
    <property type="term" value="P:thiamine diphosphate biosynthetic process"/>
    <property type="evidence" value="ECO:0007669"/>
    <property type="project" value="UniProtKB-UniPathway"/>
</dbReference>
<dbReference type="CDD" id="cd01169">
    <property type="entry name" value="HMPP_kinase"/>
    <property type="match status" value="1"/>
</dbReference>
<dbReference type="Pfam" id="PF02581">
    <property type="entry name" value="TMP-TENI"/>
    <property type="match status" value="1"/>
</dbReference>
<keyword evidence="4" id="KW-0511">Multifunctional enzyme</keyword>
<dbReference type="PANTHER" id="PTHR20858:SF17">
    <property type="entry name" value="HYDROXYMETHYLPYRIMIDINE_PHOSPHOMETHYLPYRIMIDINE KINASE THI20-RELATED"/>
    <property type="match status" value="1"/>
</dbReference>
<proteinExistence type="predicted"/>
<dbReference type="Gene3D" id="3.20.20.70">
    <property type="entry name" value="Aldolase class I"/>
    <property type="match status" value="1"/>
</dbReference>
<dbReference type="InterPro" id="IPR004399">
    <property type="entry name" value="HMP/HMP-P_kinase_dom"/>
</dbReference>